<protein>
    <submittedName>
        <fullName evidence="1">Uncharacterized protein</fullName>
    </submittedName>
</protein>
<proteinExistence type="predicted"/>
<keyword evidence="2" id="KW-1185">Reference proteome</keyword>
<dbReference type="AlphaFoldDB" id="A0A218V647"/>
<gene>
    <name evidence="1" type="ORF">RLOC_00012772</name>
</gene>
<dbReference type="EMBL" id="MUZQ01000042">
    <property type="protein sequence ID" value="OWK61456.1"/>
    <property type="molecule type" value="Genomic_DNA"/>
</dbReference>
<name>A0A218V647_9PASE</name>
<evidence type="ECO:0000313" key="2">
    <source>
        <dbReference type="Proteomes" id="UP000197619"/>
    </source>
</evidence>
<sequence>MFLSLRRNQSFFLITQLYLKSQ</sequence>
<comment type="caution">
    <text evidence="1">The sequence shown here is derived from an EMBL/GenBank/DDBJ whole genome shotgun (WGS) entry which is preliminary data.</text>
</comment>
<organism evidence="1 2">
    <name type="scientific">Lonchura striata</name>
    <name type="common">white-rumped munia</name>
    <dbReference type="NCBI Taxonomy" id="40157"/>
    <lineage>
        <taxon>Eukaryota</taxon>
        <taxon>Metazoa</taxon>
        <taxon>Chordata</taxon>
        <taxon>Craniata</taxon>
        <taxon>Vertebrata</taxon>
        <taxon>Euteleostomi</taxon>
        <taxon>Archelosauria</taxon>
        <taxon>Archosauria</taxon>
        <taxon>Dinosauria</taxon>
        <taxon>Saurischia</taxon>
        <taxon>Theropoda</taxon>
        <taxon>Coelurosauria</taxon>
        <taxon>Aves</taxon>
        <taxon>Neognathae</taxon>
        <taxon>Neoaves</taxon>
        <taxon>Telluraves</taxon>
        <taxon>Australaves</taxon>
        <taxon>Passeriformes</taxon>
        <taxon>Passeroidea</taxon>
        <taxon>Estrildidae</taxon>
        <taxon>Estrildinae</taxon>
        <taxon>Lonchura</taxon>
    </lineage>
</organism>
<accession>A0A218V647</accession>
<reference evidence="1 2" key="1">
    <citation type="submission" date="2017-05" db="EMBL/GenBank/DDBJ databases">
        <title>Genome of assembly of the Bengalese finch, Lonchura striata domestica.</title>
        <authorList>
            <person name="Colquitt B.M."/>
            <person name="Brainard M.S."/>
        </authorList>
    </citation>
    <scope>NUCLEOTIDE SEQUENCE [LARGE SCALE GENOMIC DNA]</scope>
    <source>
        <strain evidence="1">White83orange57</strain>
    </source>
</reference>
<evidence type="ECO:0000313" key="1">
    <source>
        <dbReference type="EMBL" id="OWK61456.1"/>
    </source>
</evidence>
<dbReference type="Proteomes" id="UP000197619">
    <property type="component" value="Unassembled WGS sequence"/>
</dbReference>